<dbReference type="EMBL" id="SJPM01000012">
    <property type="protein sequence ID" value="TWT92228.1"/>
    <property type="molecule type" value="Genomic_DNA"/>
</dbReference>
<protein>
    <submittedName>
        <fullName evidence="1">FecR protein</fullName>
    </submittedName>
</protein>
<accession>A0A5C5ZZ38</accession>
<dbReference type="GO" id="GO:0016989">
    <property type="term" value="F:sigma factor antagonist activity"/>
    <property type="evidence" value="ECO:0007669"/>
    <property type="project" value="TreeGrafter"/>
</dbReference>
<dbReference type="AlphaFoldDB" id="A0A5C5ZZ38"/>
<dbReference type="InterPro" id="IPR012373">
    <property type="entry name" value="Ferrdict_sens_TM"/>
</dbReference>
<organism evidence="1 2">
    <name type="scientific">Neorhodopirellula pilleata</name>
    <dbReference type="NCBI Taxonomy" id="2714738"/>
    <lineage>
        <taxon>Bacteria</taxon>
        <taxon>Pseudomonadati</taxon>
        <taxon>Planctomycetota</taxon>
        <taxon>Planctomycetia</taxon>
        <taxon>Pirellulales</taxon>
        <taxon>Pirellulaceae</taxon>
        <taxon>Neorhodopirellula</taxon>
    </lineage>
</organism>
<keyword evidence="2" id="KW-1185">Reference proteome</keyword>
<evidence type="ECO:0000313" key="1">
    <source>
        <dbReference type="EMBL" id="TWT92228.1"/>
    </source>
</evidence>
<sequence>MHSDFQSLISAMCDNRATDAELAHLADLLRNDPTARDEYLRYVDLHSALSDEALPTFDSDVIDYRIRDNHTPTVGGRIAGWSPTMRWFVIAVSVAIIVGIDFVASRQPPTNAVVDNNGPSITAALPLATILLAEDCHWQGDDLKEGSRLNPGRLGLDRGTAVLRFDGGAELVLVGPATIDLRSAASVVVELGDIVVQATDGAEGFVVMTPTSEVIDLGTEFAVKVARSGATEVHVLDGEVSYRRINATQQLSKILRAGEGVAIDDDGRPTAVPMNSPRFQEFVNRVNPRSRADLLIAYEGFNYSPGVLPLEESTVGKGWAGPWRKRMPDERQAPVEDDSPDHFEIVHAQMNVTWPVPGGRLGMLKLPPGRVFYVRSLMRSLDLDREGVTFFSLMARETERRTESHTRREDLRLTFRSSTDYFSDSISFGHSVGFQPRVMTGSGVFHTSPLVLPAEQTTLWIGKIVSRSEGEDEIYFRIYGEEDVLGYAEPATWHVVTRGVDMDAHLDRVLLSSTGSKVRLVDELRIGPTWRSVAPMQETK</sequence>
<dbReference type="PANTHER" id="PTHR30273">
    <property type="entry name" value="PERIPLASMIC SIGNAL SENSOR AND SIGMA FACTOR ACTIVATOR FECR-RELATED"/>
    <property type="match status" value="1"/>
</dbReference>
<dbReference type="RefSeq" id="WP_231603410.1">
    <property type="nucleotide sequence ID" value="NZ_SJPM01000012.1"/>
</dbReference>
<gene>
    <name evidence="1" type="ORF">Pla100_47650</name>
</gene>
<evidence type="ECO:0000313" key="2">
    <source>
        <dbReference type="Proteomes" id="UP000316213"/>
    </source>
</evidence>
<proteinExistence type="predicted"/>
<dbReference type="Proteomes" id="UP000316213">
    <property type="component" value="Unassembled WGS sequence"/>
</dbReference>
<dbReference type="Gene3D" id="2.60.120.1440">
    <property type="match status" value="1"/>
</dbReference>
<dbReference type="PANTHER" id="PTHR30273:SF2">
    <property type="entry name" value="PROTEIN FECR"/>
    <property type="match status" value="1"/>
</dbReference>
<reference evidence="1 2" key="1">
    <citation type="submission" date="2019-02" db="EMBL/GenBank/DDBJ databases">
        <title>Deep-cultivation of Planctomycetes and their phenomic and genomic characterization uncovers novel biology.</title>
        <authorList>
            <person name="Wiegand S."/>
            <person name="Jogler M."/>
            <person name="Boedeker C."/>
            <person name="Pinto D."/>
            <person name="Vollmers J."/>
            <person name="Rivas-Marin E."/>
            <person name="Kohn T."/>
            <person name="Peeters S.H."/>
            <person name="Heuer A."/>
            <person name="Rast P."/>
            <person name="Oberbeckmann S."/>
            <person name="Bunk B."/>
            <person name="Jeske O."/>
            <person name="Meyerdierks A."/>
            <person name="Storesund J.E."/>
            <person name="Kallscheuer N."/>
            <person name="Luecker S."/>
            <person name="Lage O.M."/>
            <person name="Pohl T."/>
            <person name="Merkel B.J."/>
            <person name="Hornburger P."/>
            <person name="Mueller R.-W."/>
            <person name="Bruemmer F."/>
            <person name="Labrenz M."/>
            <person name="Spormann A.M."/>
            <person name="Op Den Camp H."/>
            <person name="Overmann J."/>
            <person name="Amann R."/>
            <person name="Jetten M.S.M."/>
            <person name="Mascher T."/>
            <person name="Medema M.H."/>
            <person name="Devos D.P."/>
            <person name="Kaster A.-K."/>
            <person name="Ovreas L."/>
            <person name="Rohde M."/>
            <person name="Galperin M.Y."/>
            <person name="Jogler C."/>
        </authorList>
    </citation>
    <scope>NUCLEOTIDE SEQUENCE [LARGE SCALE GENOMIC DNA]</scope>
    <source>
        <strain evidence="1 2">Pla100</strain>
    </source>
</reference>
<comment type="caution">
    <text evidence="1">The sequence shown here is derived from an EMBL/GenBank/DDBJ whole genome shotgun (WGS) entry which is preliminary data.</text>
</comment>
<name>A0A5C5ZZ38_9BACT</name>